<dbReference type="Proteomes" id="UP000325286">
    <property type="component" value="Chromosome"/>
</dbReference>
<feature type="compositionally biased region" description="Low complexity" evidence="1">
    <location>
        <begin position="52"/>
        <end position="72"/>
    </location>
</feature>
<feature type="region of interest" description="Disordered" evidence="1">
    <location>
        <begin position="418"/>
        <end position="453"/>
    </location>
</feature>
<dbReference type="RefSeq" id="WP_068131551.1">
    <property type="nucleotide sequence ID" value="NZ_CP042914.1"/>
</dbReference>
<dbReference type="AlphaFoldDB" id="A0A5B9QWC8"/>
<organism evidence="2 3">
    <name type="scientific">Roseimaritima ulvae</name>
    <dbReference type="NCBI Taxonomy" id="980254"/>
    <lineage>
        <taxon>Bacteria</taxon>
        <taxon>Pseudomonadati</taxon>
        <taxon>Planctomycetota</taxon>
        <taxon>Planctomycetia</taxon>
        <taxon>Pirellulales</taxon>
        <taxon>Pirellulaceae</taxon>
        <taxon>Roseimaritima</taxon>
    </lineage>
</organism>
<sequence length="636" mass="66298">MRLLGPFGCLIVVVCGVSLVGCGGSPDPAPAADSSTSADPTTPPGPGEMDPAAMESPEMGSEEMMAGEQGMSPAAMPGDAGGGEDAYMNSEMEASAAMGSSAAMEEAYMTGGEAMYPGGAMGMPGGGRPAAGDPLAANLSRGVQTQLAERLLTAVQAASSTKTAEKTPTMRDRANEAFVGSDEALALRFLYAHMVSEYDQAIGTFGSVSFSPALREPVWWLRWGVSLHVRADDLEAPHPIVKGMSSPLPERSATRGGYGNRGRTGASPRGASPAAAPGMEGMEGMGMEGMEGMGMGGSQPRSSSPGAPGVSPQVDETLYKSLGLISEQVGAQLDTRFQNGSFGRGFQGVEVAPAAAPLPRSMRVDQRTGERIQEPSMSSDAQYEMAASGMPPGSMQEPGAVAMSGGMEESEMMMMESMQGQPGMPGPGPGVGGPGAGRPGAAGAAAPAAPTFQPDLPRWRPGLAFLGELPLTESLEKAQENGLQFVLHFDVVVQGKKTRTIIRVVNVADGDTVVASKKLDNVECYKLVEAERTTEAEYVAEVVAPMFEVVEEKLSVVPMPKLTSQQALGRVAALLESAPDFDWHSMAELRLFQSQGLLDEEQVSAAMHLFGGDDALVLLYGLPAERREIVSRRLDE</sequence>
<evidence type="ECO:0000313" key="3">
    <source>
        <dbReference type="Proteomes" id="UP000325286"/>
    </source>
</evidence>
<protein>
    <submittedName>
        <fullName evidence="2">Uncharacterized protein</fullName>
    </submittedName>
</protein>
<feature type="compositionally biased region" description="Low complexity" evidence="1">
    <location>
        <begin position="441"/>
        <end position="450"/>
    </location>
</feature>
<feature type="region of interest" description="Disordered" evidence="1">
    <location>
        <begin position="238"/>
        <end position="314"/>
    </location>
</feature>
<dbReference type="EMBL" id="CP042914">
    <property type="protein sequence ID" value="QEG42292.1"/>
    <property type="molecule type" value="Genomic_DNA"/>
</dbReference>
<name>A0A5B9QWC8_9BACT</name>
<evidence type="ECO:0000256" key="1">
    <source>
        <dbReference type="SAM" id="MobiDB-lite"/>
    </source>
</evidence>
<dbReference type="OrthoDB" id="292798at2"/>
<feature type="compositionally biased region" description="Low complexity" evidence="1">
    <location>
        <begin position="30"/>
        <end position="40"/>
    </location>
</feature>
<feature type="region of interest" description="Disordered" evidence="1">
    <location>
        <begin position="26"/>
        <end position="86"/>
    </location>
</feature>
<proteinExistence type="predicted"/>
<accession>A0A5B9QWC8</accession>
<feature type="compositionally biased region" description="Gly residues" evidence="1">
    <location>
        <begin position="281"/>
        <end position="297"/>
    </location>
</feature>
<feature type="compositionally biased region" description="Gly residues" evidence="1">
    <location>
        <begin position="429"/>
        <end position="440"/>
    </location>
</feature>
<dbReference type="KEGG" id="rul:UC8_43260"/>
<feature type="compositionally biased region" description="Low complexity" evidence="1">
    <location>
        <begin position="263"/>
        <end position="280"/>
    </location>
</feature>
<keyword evidence="3" id="KW-1185">Reference proteome</keyword>
<reference evidence="2 3" key="1">
    <citation type="submission" date="2019-08" db="EMBL/GenBank/DDBJ databases">
        <title>Deep-cultivation of Planctomycetes and their phenomic and genomic characterization uncovers novel biology.</title>
        <authorList>
            <person name="Wiegand S."/>
            <person name="Jogler M."/>
            <person name="Boedeker C."/>
            <person name="Pinto D."/>
            <person name="Vollmers J."/>
            <person name="Rivas-Marin E."/>
            <person name="Kohn T."/>
            <person name="Peeters S.H."/>
            <person name="Heuer A."/>
            <person name="Rast P."/>
            <person name="Oberbeckmann S."/>
            <person name="Bunk B."/>
            <person name="Jeske O."/>
            <person name="Meyerdierks A."/>
            <person name="Storesund J.E."/>
            <person name="Kallscheuer N."/>
            <person name="Luecker S."/>
            <person name="Lage O.M."/>
            <person name="Pohl T."/>
            <person name="Merkel B.J."/>
            <person name="Hornburger P."/>
            <person name="Mueller R.-W."/>
            <person name="Bruemmer F."/>
            <person name="Labrenz M."/>
            <person name="Spormann A.M."/>
            <person name="Op den Camp H."/>
            <person name="Overmann J."/>
            <person name="Amann R."/>
            <person name="Jetten M.S.M."/>
            <person name="Mascher T."/>
            <person name="Medema M.H."/>
            <person name="Devos D.P."/>
            <person name="Kaster A.-K."/>
            <person name="Ovreas L."/>
            <person name="Rohde M."/>
            <person name="Galperin M.Y."/>
            <person name="Jogler C."/>
        </authorList>
    </citation>
    <scope>NUCLEOTIDE SEQUENCE [LARGE SCALE GENOMIC DNA]</scope>
    <source>
        <strain evidence="2 3">UC8</strain>
    </source>
</reference>
<gene>
    <name evidence="2" type="ORF">UC8_43260</name>
</gene>
<dbReference type="PROSITE" id="PS51257">
    <property type="entry name" value="PROKAR_LIPOPROTEIN"/>
    <property type="match status" value="1"/>
</dbReference>
<evidence type="ECO:0000313" key="2">
    <source>
        <dbReference type="EMBL" id="QEG42292.1"/>
    </source>
</evidence>